<dbReference type="Gene3D" id="3.30.530.20">
    <property type="match status" value="1"/>
</dbReference>
<protein>
    <recommendedName>
        <fullName evidence="2">START domain-containing protein</fullName>
    </recommendedName>
</protein>
<evidence type="ECO:0000313" key="4">
    <source>
        <dbReference type="Proteomes" id="UP000023152"/>
    </source>
</evidence>
<dbReference type="GO" id="GO:0008289">
    <property type="term" value="F:lipid binding"/>
    <property type="evidence" value="ECO:0007669"/>
    <property type="project" value="InterPro"/>
</dbReference>
<dbReference type="Pfam" id="PF01852">
    <property type="entry name" value="START"/>
    <property type="match status" value="1"/>
</dbReference>
<comment type="caution">
    <text evidence="3">The sequence shown here is derived from an EMBL/GenBank/DDBJ whole genome shotgun (WGS) entry which is preliminary data.</text>
</comment>
<dbReference type="OrthoDB" id="3176171at2759"/>
<name>X6PD15_RETFI</name>
<dbReference type="SUPFAM" id="SSF55961">
    <property type="entry name" value="Bet v1-like"/>
    <property type="match status" value="1"/>
</dbReference>
<dbReference type="Proteomes" id="UP000023152">
    <property type="component" value="Unassembled WGS sequence"/>
</dbReference>
<dbReference type="PANTHER" id="PTHR19308:SF14">
    <property type="entry name" value="START DOMAIN-CONTAINING PROTEIN"/>
    <property type="match status" value="1"/>
</dbReference>
<gene>
    <name evidence="3" type="ORF">RFI_00697</name>
</gene>
<evidence type="ECO:0000256" key="1">
    <source>
        <dbReference type="SAM" id="MobiDB-lite"/>
    </source>
</evidence>
<evidence type="ECO:0000259" key="2">
    <source>
        <dbReference type="PROSITE" id="PS50848"/>
    </source>
</evidence>
<feature type="domain" description="START" evidence="2">
    <location>
        <begin position="104"/>
        <end position="311"/>
    </location>
</feature>
<feature type="compositionally biased region" description="Polar residues" evidence="1">
    <location>
        <begin position="1"/>
        <end position="11"/>
    </location>
</feature>
<proteinExistence type="predicted"/>
<dbReference type="CDD" id="cd00177">
    <property type="entry name" value="START"/>
    <property type="match status" value="1"/>
</dbReference>
<dbReference type="InterPro" id="IPR023393">
    <property type="entry name" value="START-like_dom_sf"/>
</dbReference>
<feature type="region of interest" description="Disordered" evidence="1">
    <location>
        <begin position="1"/>
        <end position="74"/>
    </location>
</feature>
<dbReference type="PANTHER" id="PTHR19308">
    <property type="entry name" value="PHOSPHATIDYLCHOLINE TRANSFER PROTEIN"/>
    <property type="match status" value="1"/>
</dbReference>
<dbReference type="AlphaFoldDB" id="X6PD15"/>
<accession>X6PD15</accession>
<keyword evidence="4" id="KW-1185">Reference proteome</keyword>
<feature type="compositionally biased region" description="Low complexity" evidence="1">
    <location>
        <begin position="62"/>
        <end position="73"/>
    </location>
</feature>
<evidence type="ECO:0000313" key="3">
    <source>
        <dbReference type="EMBL" id="ETO36365.1"/>
    </source>
</evidence>
<dbReference type="PROSITE" id="PS50848">
    <property type="entry name" value="START"/>
    <property type="match status" value="1"/>
</dbReference>
<dbReference type="InterPro" id="IPR051213">
    <property type="entry name" value="START_lipid_transfer"/>
</dbReference>
<organism evidence="3 4">
    <name type="scientific">Reticulomyxa filosa</name>
    <dbReference type="NCBI Taxonomy" id="46433"/>
    <lineage>
        <taxon>Eukaryota</taxon>
        <taxon>Sar</taxon>
        <taxon>Rhizaria</taxon>
        <taxon>Retaria</taxon>
        <taxon>Foraminifera</taxon>
        <taxon>Monothalamids</taxon>
        <taxon>Reticulomyxidae</taxon>
        <taxon>Reticulomyxa</taxon>
    </lineage>
</organism>
<feature type="compositionally biased region" description="Basic and acidic residues" evidence="1">
    <location>
        <begin position="46"/>
        <end position="61"/>
    </location>
</feature>
<reference evidence="3 4" key="1">
    <citation type="journal article" date="2013" name="Curr. Biol.">
        <title>The Genome of the Foraminiferan Reticulomyxa filosa.</title>
        <authorList>
            <person name="Glockner G."/>
            <person name="Hulsmann N."/>
            <person name="Schleicher M."/>
            <person name="Noegel A.A."/>
            <person name="Eichinger L."/>
            <person name="Gallinger C."/>
            <person name="Pawlowski J."/>
            <person name="Sierra R."/>
            <person name="Euteneuer U."/>
            <person name="Pillet L."/>
            <person name="Moustafa A."/>
            <person name="Platzer M."/>
            <person name="Groth M."/>
            <person name="Szafranski K."/>
            <person name="Schliwa M."/>
        </authorList>
    </citation>
    <scope>NUCLEOTIDE SEQUENCE [LARGE SCALE GENOMIC DNA]</scope>
</reference>
<dbReference type="EMBL" id="ASPP01000741">
    <property type="protein sequence ID" value="ETO36365.1"/>
    <property type="molecule type" value="Genomic_DNA"/>
</dbReference>
<dbReference type="GO" id="GO:0005737">
    <property type="term" value="C:cytoplasm"/>
    <property type="evidence" value="ECO:0007669"/>
    <property type="project" value="UniProtKB-ARBA"/>
</dbReference>
<sequence length="311" mass="35262">MDQNQRTTTDTEVFRHCRHHVTNAANGSSQTTTTTTDNKDTSYNNGRKEDLDAEKREENRESSPLTASSSTKLSLKKLKQSLEDKKGSHSNISTDSSSSVSCLSVKDSAFYITVANVAVSELLQQTNPNSKGYWVPSDTETPNKVFIYQFLHSTDEYQHYMGKGIVHAQPQEIYRTLCDPFFRFRYDKIIETIEVLEKLDDNTYIARFVHTSNQCYMKVSRESILVIKYKEIIPNERYVLVGVTVQHPSFSQPNKHSLVQMDIKPSGWVIERNAKRPDDSIVAYITDTCIGGKVPQSIAKMLAKKTAFGHS</sequence>
<dbReference type="InterPro" id="IPR002913">
    <property type="entry name" value="START_lipid-bd_dom"/>
</dbReference>